<dbReference type="PANTHER" id="PTHR43101">
    <property type="entry name" value="BETA-FRUCTOSIDASE"/>
    <property type="match status" value="1"/>
</dbReference>
<dbReference type="InterPro" id="IPR023296">
    <property type="entry name" value="Glyco_hydro_beta-prop_sf"/>
</dbReference>
<evidence type="ECO:0000259" key="5">
    <source>
        <dbReference type="Pfam" id="PF00251"/>
    </source>
</evidence>
<dbReference type="PROSITE" id="PS00609">
    <property type="entry name" value="GLYCOSYL_HYDROL_F32"/>
    <property type="match status" value="1"/>
</dbReference>
<feature type="domain" description="Glycosyl hydrolase family 32 N-terminal" evidence="5">
    <location>
        <begin position="33"/>
        <end position="339"/>
    </location>
</feature>
<dbReference type="EMBL" id="BAAAQW010000003">
    <property type="protein sequence ID" value="GAA2199142.1"/>
    <property type="molecule type" value="Genomic_DNA"/>
</dbReference>
<keyword evidence="3 6" id="KW-0378">Hydrolase</keyword>
<comment type="similarity">
    <text evidence="1">Belongs to the glycosyl hydrolase 32 family.</text>
</comment>
<gene>
    <name evidence="6" type="ORF">GCM10009849_14530</name>
</gene>
<dbReference type="InterPro" id="IPR051214">
    <property type="entry name" value="GH32_Enzymes"/>
</dbReference>
<keyword evidence="7" id="KW-1185">Reference proteome</keyword>
<dbReference type="PANTHER" id="PTHR43101:SF1">
    <property type="entry name" value="BETA-FRUCTOSIDASE"/>
    <property type="match status" value="1"/>
</dbReference>
<dbReference type="InterPro" id="IPR001362">
    <property type="entry name" value="Glyco_hydro_32"/>
</dbReference>
<name>A0ABN3BQB4_9MICC</name>
<reference evidence="6 7" key="1">
    <citation type="journal article" date="2019" name="Int. J. Syst. Evol. Microbiol.">
        <title>The Global Catalogue of Microorganisms (GCM) 10K type strain sequencing project: providing services to taxonomists for standard genome sequencing and annotation.</title>
        <authorList>
            <consortium name="The Broad Institute Genomics Platform"/>
            <consortium name="The Broad Institute Genome Sequencing Center for Infectious Disease"/>
            <person name="Wu L."/>
            <person name="Ma J."/>
        </authorList>
    </citation>
    <scope>NUCLEOTIDE SEQUENCE [LARGE SCALE GENOMIC DNA]</scope>
    <source>
        <strain evidence="6 7">JCM 16034</strain>
    </source>
</reference>
<evidence type="ECO:0000313" key="6">
    <source>
        <dbReference type="EMBL" id="GAA2199142.1"/>
    </source>
</evidence>
<dbReference type="RefSeq" id="WP_344298987.1">
    <property type="nucleotide sequence ID" value="NZ_BAAAQW010000003.1"/>
</dbReference>
<evidence type="ECO:0000256" key="4">
    <source>
        <dbReference type="ARBA" id="ARBA00023295"/>
    </source>
</evidence>
<proteinExistence type="inferred from homology"/>
<dbReference type="Proteomes" id="UP001500432">
    <property type="component" value="Unassembled WGS sequence"/>
</dbReference>
<keyword evidence="4" id="KW-0326">Glycosidase</keyword>
<dbReference type="Pfam" id="PF00251">
    <property type="entry name" value="Glyco_hydro_32N"/>
    <property type="match status" value="1"/>
</dbReference>
<sequence>MTSAHTASAAVVPATIGADASAAHPDRSFPRLHPRPSRGWVNDPNGVAFADGRWHVFFQHNAESARHHRIHWGHVSSPDLVRWEEHPVALAPQQGGPDAYGCWTGVVTLDAGTPTAVYSGVADGSGRSQVVLARGTADLGEWVQDGVVAAGMPDDPRVVAVRDPFLFEFAGRRWAVQGAGLATGHAAVLLYGADDLSAWEYHGIWLTSEDPVASELPDANIWECPQLVRSGGSWVAVFSLWREEQLTGVGHLVGSLALDPVTALPVFTPLSSGITDVGGSFYAPQAVQAGERVLMWGWAKEVAASGLRGRTPEDCDAVGWSGLLTFPRELRVEGGAVRLQAAPELAALRAEPLEDTPGTHDGGPQLPLPDQADAVVAGEGTVRLRLGDATVWSGAVAEGEEVRVLVDASIVEVFTSAGAATTLRAYPSGAQSYRLEMGPGVRARAWRLAVPGA</sequence>
<dbReference type="SMART" id="SM00640">
    <property type="entry name" value="Glyco_32"/>
    <property type="match status" value="1"/>
</dbReference>
<dbReference type="SUPFAM" id="SSF75005">
    <property type="entry name" value="Arabinanase/levansucrase/invertase"/>
    <property type="match status" value="1"/>
</dbReference>
<protein>
    <recommendedName>
        <fullName evidence="2">beta-fructofuranosidase</fullName>
        <ecNumber evidence="2">3.2.1.26</ecNumber>
    </recommendedName>
</protein>
<comment type="caution">
    <text evidence="6">The sequence shown here is derived from an EMBL/GenBank/DDBJ whole genome shotgun (WGS) entry which is preliminary data.</text>
</comment>
<dbReference type="InterPro" id="IPR018053">
    <property type="entry name" value="Glyco_hydro_32_AS"/>
</dbReference>
<evidence type="ECO:0000256" key="3">
    <source>
        <dbReference type="ARBA" id="ARBA00022801"/>
    </source>
</evidence>
<dbReference type="EC" id="3.2.1.26" evidence="2"/>
<evidence type="ECO:0000256" key="2">
    <source>
        <dbReference type="ARBA" id="ARBA00012758"/>
    </source>
</evidence>
<evidence type="ECO:0000256" key="1">
    <source>
        <dbReference type="ARBA" id="ARBA00009902"/>
    </source>
</evidence>
<evidence type="ECO:0000313" key="7">
    <source>
        <dbReference type="Proteomes" id="UP001500432"/>
    </source>
</evidence>
<dbReference type="CDD" id="cd08996">
    <property type="entry name" value="GH32_FFase"/>
    <property type="match status" value="1"/>
</dbReference>
<accession>A0ABN3BQB4</accession>
<dbReference type="Gene3D" id="2.115.10.20">
    <property type="entry name" value="Glycosyl hydrolase domain, family 43"/>
    <property type="match status" value="1"/>
</dbReference>
<dbReference type="InterPro" id="IPR013148">
    <property type="entry name" value="Glyco_hydro_32_N"/>
</dbReference>
<organism evidence="6 7">
    <name type="scientific">Sinomonas flava</name>
    <dbReference type="NCBI Taxonomy" id="496857"/>
    <lineage>
        <taxon>Bacteria</taxon>
        <taxon>Bacillati</taxon>
        <taxon>Actinomycetota</taxon>
        <taxon>Actinomycetes</taxon>
        <taxon>Micrococcales</taxon>
        <taxon>Micrococcaceae</taxon>
        <taxon>Sinomonas</taxon>
    </lineage>
</organism>
<dbReference type="GO" id="GO:0016787">
    <property type="term" value="F:hydrolase activity"/>
    <property type="evidence" value="ECO:0007669"/>
    <property type="project" value="UniProtKB-KW"/>
</dbReference>